<feature type="domain" description="RNA polymerase sigma-70 region 4" evidence="7">
    <location>
        <begin position="199"/>
        <end position="247"/>
    </location>
</feature>
<dbReference type="PANTHER" id="PTHR30385">
    <property type="entry name" value="SIGMA FACTOR F FLAGELLAR"/>
    <property type="match status" value="1"/>
</dbReference>
<accession>A0ABP7DAZ6</accession>
<feature type="region of interest" description="Disordered" evidence="5">
    <location>
        <begin position="250"/>
        <end position="301"/>
    </location>
</feature>
<dbReference type="SUPFAM" id="SSF88946">
    <property type="entry name" value="Sigma2 domain of RNA polymerase sigma factors"/>
    <property type="match status" value="1"/>
</dbReference>
<comment type="caution">
    <text evidence="8">The sequence shown here is derived from an EMBL/GenBank/DDBJ whole genome shotgun (WGS) entry which is preliminary data.</text>
</comment>
<dbReference type="Pfam" id="PF04542">
    <property type="entry name" value="Sigma70_r2"/>
    <property type="match status" value="1"/>
</dbReference>
<evidence type="ECO:0000313" key="8">
    <source>
        <dbReference type="EMBL" id="GAA3703089.1"/>
    </source>
</evidence>
<feature type="domain" description="RNA polymerase sigma-70 region 2" evidence="6">
    <location>
        <begin position="40"/>
        <end position="108"/>
    </location>
</feature>
<dbReference type="InterPro" id="IPR007627">
    <property type="entry name" value="RNA_pol_sigma70_r2"/>
</dbReference>
<name>A0ABP7DAZ6_9ACTN</name>
<evidence type="ECO:0000313" key="9">
    <source>
        <dbReference type="Proteomes" id="UP001500051"/>
    </source>
</evidence>
<keyword evidence="1" id="KW-0805">Transcription regulation</keyword>
<evidence type="ECO:0000256" key="3">
    <source>
        <dbReference type="ARBA" id="ARBA00023125"/>
    </source>
</evidence>
<dbReference type="InterPro" id="IPR014284">
    <property type="entry name" value="RNA_pol_sigma-70_dom"/>
</dbReference>
<dbReference type="Gene3D" id="1.10.10.10">
    <property type="entry name" value="Winged helix-like DNA-binding domain superfamily/Winged helix DNA-binding domain"/>
    <property type="match status" value="2"/>
</dbReference>
<organism evidence="8 9">
    <name type="scientific">Microlunatus aurantiacus</name>
    <dbReference type="NCBI Taxonomy" id="446786"/>
    <lineage>
        <taxon>Bacteria</taxon>
        <taxon>Bacillati</taxon>
        <taxon>Actinomycetota</taxon>
        <taxon>Actinomycetes</taxon>
        <taxon>Propionibacteriales</taxon>
        <taxon>Propionibacteriaceae</taxon>
        <taxon>Microlunatus</taxon>
    </lineage>
</organism>
<dbReference type="EMBL" id="BAAAYX010000004">
    <property type="protein sequence ID" value="GAA3703089.1"/>
    <property type="molecule type" value="Genomic_DNA"/>
</dbReference>
<keyword evidence="3" id="KW-0238">DNA-binding</keyword>
<dbReference type="Proteomes" id="UP001500051">
    <property type="component" value="Unassembled WGS sequence"/>
</dbReference>
<evidence type="ECO:0000256" key="5">
    <source>
        <dbReference type="SAM" id="MobiDB-lite"/>
    </source>
</evidence>
<evidence type="ECO:0000256" key="2">
    <source>
        <dbReference type="ARBA" id="ARBA00023082"/>
    </source>
</evidence>
<protein>
    <recommendedName>
        <fullName evidence="10">RNA polymerase sigma-B factor</fullName>
    </recommendedName>
</protein>
<keyword evidence="9" id="KW-1185">Reference proteome</keyword>
<dbReference type="PANTHER" id="PTHR30385:SF4">
    <property type="entry name" value="RNA POLYMERASE SIGMA-E FACTOR"/>
    <property type="match status" value="1"/>
</dbReference>
<evidence type="ECO:0008006" key="10">
    <source>
        <dbReference type="Google" id="ProtNLM"/>
    </source>
</evidence>
<evidence type="ECO:0000256" key="4">
    <source>
        <dbReference type="ARBA" id="ARBA00023163"/>
    </source>
</evidence>
<dbReference type="CDD" id="cd06171">
    <property type="entry name" value="Sigma70_r4"/>
    <property type="match status" value="1"/>
</dbReference>
<dbReference type="Gene3D" id="1.20.120.1810">
    <property type="match status" value="1"/>
</dbReference>
<dbReference type="RefSeq" id="WP_425562371.1">
    <property type="nucleotide sequence ID" value="NZ_BAAAYX010000004.1"/>
</dbReference>
<dbReference type="InterPro" id="IPR013324">
    <property type="entry name" value="RNA_pol_sigma_r3/r4-like"/>
</dbReference>
<keyword evidence="4" id="KW-0804">Transcription</keyword>
<gene>
    <name evidence="8" type="ORF">GCM10022204_20330</name>
</gene>
<feature type="region of interest" description="Disordered" evidence="5">
    <location>
        <begin position="1"/>
        <end position="34"/>
    </location>
</feature>
<sequence>MVQQRATVPKGRSAVHEVRESHLPPGGVDGGAGEENRTQLVLEHLWLADALAGRYRGRGVEADDLQQVARCGLVEASHRFDPSIGAFGPFASTTITGVLKRHFRDHGWSVRPPRSLQQLSVQIGADWSAAAQDSGREPRREDFAARLGHPVIQIDRALHASQVYRVSSLDDERRPLREVGYADRGFPQCESRMVVERLLPQLELSEQRLMTWRFWEDRTQAEIAHELGVSQMQASRLLSRTLTRLRELLATEPVPATTPGSSPRDGGARSTPAATRASAAHGGRGSDHATARPGLPPASAA</sequence>
<feature type="compositionally biased region" description="Low complexity" evidence="5">
    <location>
        <begin position="268"/>
        <end position="281"/>
    </location>
</feature>
<evidence type="ECO:0000259" key="7">
    <source>
        <dbReference type="Pfam" id="PF04545"/>
    </source>
</evidence>
<dbReference type="Pfam" id="PF04545">
    <property type="entry name" value="Sigma70_r4"/>
    <property type="match status" value="1"/>
</dbReference>
<keyword evidence="2" id="KW-0731">Sigma factor</keyword>
<dbReference type="InterPro" id="IPR036388">
    <property type="entry name" value="WH-like_DNA-bd_sf"/>
</dbReference>
<dbReference type="NCBIfam" id="TIGR02937">
    <property type="entry name" value="sigma70-ECF"/>
    <property type="match status" value="1"/>
</dbReference>
<evidence type="ECO:0000256" key="1">
    <source>
        <dbReference type="ARBA" id="ARBA00023015"/>
    </source>
</evidence>
<reference evidence="9" key="1">
    <citation type="journal article" date="2019" name="Int. J. Syst. Evol. Microbiol.">
        <title>The Global Catalogue of Microorganisms (GCM) 10K type strain sequencing project: providing services to taxonomists for standard genome sequencing and annotation.</title>
        <authorList>
            <consortium name="The Broad Institute Genomics Platform"/>
            <consortium name="The Broad Institute Genome Sequencing Center for Infectious Disease"/>
            <person name="Wu L."/>
            <person name="Ma J."/>
        </authorList>
    </citation>
    <scope>NUCLEOTIDE SEQUENCE [LARGE SCALE GENOMIC DNA]</scope>
    <source>
        <strain evidence="9">JCM 16548</strain>
    </source>
</reference>
<dbReference type="SUPFAM" id="SSF88659">
    <property type="entry name" value="Sigma3 and sigma4 domains of RNA polymerase sigma factors"/>
    <property type="match status" value="2"/>
</dbReference>
<dbReference type="InterPro" id="IPR013325">
    <property type="entry name" value="RNA_pol_sigma_r2"/>
</dbReference>
<evidence type="ECO:0000259" key="6">
    <source>
        <dbReference type="Pfam" id="PF04542"/>
    </source>
</evidence>
<dbReference type="InterPro" id="IPR007630">
    <property type="entry name" value="RNA_pol_sigma70_r4"/>
</dbReference>
<proteinExistence type="predicted"/>